<dbReference type="EMBL" id="JBHUHP010000001">
    <property type="protein sequence ID" value="MFD2090054.1"/>
    <property type="molecule type" value="Genomic_DNA"/>
</dbReference>
<name>A0ABW4X4S5_9ACTN</name>
<reference evidence="2" key="1">
    <citation type="journal article" date="2019" name="Int. J. Syst. Evol. Microbiol.">
        <title>The Global Catalogue of Microorganisms (GCM) 10K type strain sequencing project: providing services to taxonomists for standard genome sequencing and annotation.</title>
        <authorList>
            <consortium name="The Broad Institute Genomics Platform"/>
            <consortium name="The Broad Institute Genome Sequencing Center for Infectious Disease"/>
            <person name="Wu L."/>
            <person name="Ma J."/>
        </authorList>
    </citation>
    <scope>NUCLEOTIDE SEQUENCE [LARGE SCALE GENOMIC DNA]</scope>
    <source>
        <strain evidence="2">JCM 3338</strain>
    </source>
</reference>
<comment type="caution">
    <text evidence="1">The sequence shown here is derived from an EMBL/GenBank/DDBJ whole genome shotgun (WGS) entry which is preliminary data.</text>
</comment>
<organism evidence="1 2">
    <name type="scientific">Blastococcus deserti</name>
    <dbReference type="NCBI Taxonomy" id="2259033"/>
    <lineage>
        <taxon>Bacteria</taxon>
        <taxon>Bacillati</taxon>
        <taxon>Actinomycetota</taxon>
        <taxon>Actinomycetes</taxon>
        <taxon>Geodermatophilales</taxon>
        <taxon>Geodermatophilaceae</taxon>
        <taxon>Blastococcus</taxon>
    </lineage>
</organism>
<sequence>MRGLFYRGPSLEDLHTGAAVRLEIDERAAALALAVLLAPAWHVRRIRAN</sequence>
<evidence type="ECO:0000313" key="2">
    <source>
        <dbReference type="Proteomes" id="UP001597402"/>
    </source>
</evidence>
<evidence type="ECO:0000313" key="1">
    <source>
        <dbReference type="EMBL" id="MFD2090054.1"/>
    </source>
</evidence>
<gene>
    <name evidence="1" type="ORF">ACFSHS_00545</name>
</gene>
<dbReference type="RefSeq" id="WP_376870469.1">
    <property type="nucleotide sequence ID" value="NZ_JBHUHP010000001.1"/>
</dbReference>
<protein>
    <submittedName>
        <fullName evidence="1">Uncharacterized protein</fullName>
    </submittedName>
</protein>
<dbReference type="Proteomes" id="UP001597402">
    <property type="component" value="Unassembled WGS sequence"/>
</dbReference>
<proteinExistence type="predicted"/>
<accession>A0ABW4X4S5</accession>
<keyword evidence="2" id="KW-1185">Reference proteome</keyword>